<evidence type="ECO:0000256" key="1">
    <source>
        <dbReference type="ARBA" id="ARBA00010617"/>
    </source>
</evidence>
<dbReference type="InterPro" id="IPR036396">
    <property type="entry name" value="Cyt_P450_sf"/>
</dbReference>
<dbReference type="Gene3D" id="1.10.630.10">
    <property type="entry name" value="Cytochrome P450"/>
    <property type="match status" value="1"/>
</dbReference>
<comment type="caution">
    <text evidence="4">The sequence shown here is derived from an EMBL/GenBank/DDBJ whole genome shotgun (WGS) entry which is preliminary data.</text>
</comment>
<comment type="similarity">
    <text evidence="1 2">Belongs to the cytochrome P450 family.</text>
</comment>
<dbReference type="GO" id="GO:0008395">
    <property type="term" value="F:steroid hydroxylase activity"/>
    <property type="evidence" value="ECO:0007669"/>
    <property type="project" value="TreeGrafter"/>
</dbReference>
<dbReference type="GO" id="GO:0036199">
    <property type="term" value="F:cholest-4-en-3-one 26-monooxygenase activity"/>
    <property type="evidence" value="ECO:0007669"/>
    <property type="project" value="TreeGrafter"/>
</dbReference>
<evidence type="ECO:0000256" key="2">
    <source>
        <dbReference type="RuleBase" id="RU000461"/>
    </source>
</evidence>
<keyword evidence="2" id="KW-0408">Iron</keyword>
<dbReference type="AlphaFoldDB" id="A0A6H9YL62"/>
<dbReference type="GO" id="GO:0006707">
    <property type="term" value="P:cholesterol catabolic process"/>
    <property type="evidence" value="ECO:0007669"/>
    <property type="project" value="TreeGrafter"/>
</dbReference>
<dbReference type="InterPro" id="IPR002397">
    <property type="entry name" value="Cyt_P450_B"/>
</dbReference>
<feature type="region of interest" description="Disordered" evidence="3">
    <location>
        <begin position="117"/>
        <end position="149"/>
    </location>
</feature>
<feature type="compositionally biased region" description="Basic residues" evidence="3">
    <location>
        <begin position="234"/>
        <end position="247"/>
    </location>
</feature>
<dbReference type="SUPFAM" id="SSF48264">
    <property type="entry name" value="Cytochrome P450"/>
    <property type="match status" value="1"/>
</dbReference>
<evidence type="ECO:0000313" key="5">
    <source>
        <dbReference type="Proteomes" id="UP000468735"/>
    </source>
</evidence>
<gene>
    <name evidence="4" type="ORF">F8566_34055</name>
</gene>
<dbReference type="InterPro" id="IPR017972">
    <property type="entry name" value="Cyt_P450_CS"/>
</dbReference>
<keyword evidence="2" id="KW-0479">Metal-binding</keyword>
<dbReference type="Pfam" id="PF00067">
    <property type="entry name" value="p450"/>
    <property type="match status" value="1"/>
</dbReference>
<keyword evidence="2" id="KW-0560">Oxidoreductase</keyword>
<dbReference type="GO" id="GO:0005506">
    <property type="term" value="F:iron ion binding"/>
    <property type="evidence" value="ECO:0007669"/>
    <property type="project" value="InterPro"/>
</dbReference>
<keyword evidence="2" id="KW-0503">Monooxygenase</keyword>
<reference evidence="4 5" key="1">
    <citation type="submission" date="2019-09" db="EMBL/GenBank/DDBJ databases">
        <title>Actinomadura physcomitrii sp. nov., a novel actinomycete isolated from moss [Physcomitrium sphaericum (Ludw) Fuernr].</title>
        <authorList>
            <person name="Zhuang X."/>
            <person name="Liu C."/>
        </authorList>
    </citation>
    <scope>NUCLEOTIDE SEQUENCE [LARGE SCALE GENOMIC DNA]</scope>
    <source>
        <strain evidence="4 5">HMC1</strain>
    </source>
</reference>
<accession>A0A6H9YL62</accession>
<evidence type="ECO:0000256" key="3">
    <source>
        <dbReference type="SAM" id="MobiDB-lite"/>
    </source>
</evidence>
<dbReference type="GO" id="GO:0020037">
    <property type="term" value="F:heme binding"/>
    <property type="evidence" value="ECO:0007669"/>
    <property type="project" value="InterPro"/>
</dbReference>
<dbReference type="Proteomes" id="UP000468735">
    <property type="component" value="Unassembled WGS sequence"/>
</dbReference>
<dbReference type="EMBL" id="WBMT01000018">
    <property type="protein sequence ID" value="KAB2343742.1"/>
    <property type="molecule type" value="Genomic_DNA"/>
</dbReference>
<feature type="compositionally biased region" description="Basic residues" evidence="3">
    <location>
        <begin position="255"/>
        <end position="275"/>
    </location>
</feature>
<protein>
    <submittedName>
        <fullName evidence="4">Cytochrome P450</fullName>
    </submittedName>
</protein>
<dbReference type="PANTHER" id="PTHR46696:SF4">
    <property type="entry name" value="BIOTIN BIOSYNTHESIS CYTOCHROME P450"/>
    <property type="match status" value="1"/>
</dbReference>
<evidence type="ECO:0000313" key="4">
    <source>
        <dbReference type="EMBL" id="KAB2343742.1"/>
    </source>
</evidence>
<feature type="region of interest" description="Disordered" evidence="3">
    <location>
        <begin position="167"/>
        <end position="288"/>
    </location>
</feature>
<dbReference type="PANTHER" id="PTHR46696">
    <property type="entry name" value="P450, PUTATIVE (EUROFUNG)-RELATED"/>
    <property type="match status" value="1"/>
</dbReference>
<keyword evidence="5" id="KW-1185">Reference proteome</keyword>
<dbReference type="PROSITE" id="PS00086">
    <property type="entry name" value="CYTOCHROME_P450"/>
    <property type="match status" value="1"/>
</dbReference>
<keyword evidence="2" id="KW-0349">Heme</keyword>
<sequence length="529" mass="58500">MVGCRGMMSGCALATGLLTVANTFAVLRLLPMTEQEKDAEILVLRHQIMVLERQLAGKRVRFTASDRALLHRLQFMAWAGRSGPHQYQQPQDVQSNDSGLLVGGDARGDVTLSNWPRGGVSGHDCPQSGTTSEHGVWIDPKTRPKRSHASMHPMGVLVCGGRIVRPHPARGHPDRLQGPGHVLRRPGHSDAGGEMIVPGGVTLISTDPPQARSPAPAHQPVLQRRGCRQAGASRSRHRPGSARRRPDRRTVRPRGDHRRPRARHRHRRDARRPRGGSRQVHPWTNGSVGVADPDFAHLQETALSEQPAYFEDIIAQRRTDPRDDLVSALVEAESDALTAHELHMLCYLLLGAGNETIRNLITRGLLADAHPAQQERLREGRDLKLAVEELLRWVSPLVHQARTVTTDAEVAGCHLAPGDQVVMLYGAANRDERVFGETTEEFDVTRDPNPHLAFGFGEHFCLGAALARVEARVLFDELVERFGHWSVVGPDERLCSTMIRGIKRLPVVLAPDREVSRPLSGRVCGVRRR</sequence>
<name>A0A6H9YL62_9ACTN</name>
<organism evidence="4 5">
    <name type="scientific">Actinomadura rudentiformis</name>
    <dbReference type="NCBI Taxonomy" id="359158"/>
    <lineage>
        <taxon>Bacteria</taxon>
        <taxon>Bacillati</taxon>
        <taxon>Actinomycetota</taxon>
        <taxon>Actinomycetes</taxon>
        <taxon>Streptosporangiales</taxon>
        <taxon>Thermomonosporaceae</taxon>
        <taxon>Actinomadura</taxon>
    </lineage>
</organism>
<dbReference type="PRINTS" id="PR00359">
    <property type="entry name" value="BP450"/>
</dbReference>
<dbReference type="InterPro" id="IPR001128">
    <property type="entry name" value="Cyt_P450"/>
</dbReference>
<proteinExistence type="inferred from homology"/>